<evidence type="ECO:0000256" key="1">
    <source>
        <dbReference type="SAM" id="Coils"/>
    </source>
</evidence>
<feature type="region of interest" description="Disordered" evidence="2">
    <location>
        <begin position="218"/>
        <end position="277"/>
    </location>
</feature>
<proteinExistence type="predicted"/>
<dbReference type="PANTHER" id="PTHR11505">
    <property type="entry name" value="L1 TRANSPOSABLE ELEMENT-RELATED"/>
    <property type="match status" value="1"/>
</dbReference>
<name>A0A2D4JTC3_9SAUR</name>
<dbReference type="InterPro" id="IPR004244">
    <property type="entry name" value="Transposase_22"/>
</dbReference>
<evidence type="ECO:0000256" key="2">
    <source>
        <dbReference type="SAM" id="MobiDB-lite"/>
    </source>
</evidence>
<accession>A0A2D4JTC3</accession>
<organism evidence="3">
    <name type="scientific">Micrurus paraensis</name>
    <dbReference type="NCBI Taxonomy" id="1970185"/>
    <lineage>
        <taxon>Eukaryota</taxon>
        <taxon>Metazoa</taxon>
        <taxon>Chordata</taxon>
        <taxon>Craniata</taxon>
        <taxon>Vertebrata</taxon>
        <taxon>Euteleostomi</taxon>
        <taxon>Lepidosauria</taxon>
        <taxon>Squamata</taxon>
        <taxon>Bifurcata</taxon>
        <taxon>Unidentata</taxon>
        <taxon>Episquamata</taxon>
        <taxon>Toxicofera</taxon>
        <taxon>Serpentes</taxon>
        <taxon>Colubroidea</taxon>
        <taxon>Elapidae</taxon>
        <taxon>Elapinae</taxon>
        <taxon>Micrurus</taxon>
    </lineage>
</organism>
<feature type="compositionally biased region" description="Basic and acidic residues" evidence="2">
    <location>
        <begin position="241"/>
        <end position="260"/>
    </location>
</feature>
<evidence type="ECO:0000313" key="3">
    <source>
        <dbReference type="EMBL" id="LAA99680.1"/>
    </source>
</evidence>
<protein>
    <recommendedName>
        <fullName evidence="4">L1 transposable element RRM domain-containing protein</fullName>
    </recommendedName>
</protein>
<reference evidence="3" key="2">
    <citation type="submission" date="2017-11" db="EMBL/GenBank/DDBJ databases">
        <title>Coralsnake Venomics: Analyses of Venom Gland Transcriptomes and Proteomes of Six Brazilian Taxa.</title>
        <authorList>
            <person name="Aird S.D."/>
            <person name="Jorge da Silva N."/>
            <person name="Qiu L."/>
            <person name="Villar-Briones A."/>
            <person name="Aparecida-Saddi V."/>
            <person name="Campos-Telles M.P."/>
            <person name="Grau M."/>
            <person name="Mikheyev A.S."/>
        </authorList>
    </citation>
    <scope>NUCLEOTIDE SEQUENCE</scope>
    <source>
        <tissue evidence="3">Venom_gland</tissue>
    </source>
</reference>
<sequence length="277" mass="33570">MKTEIKNLEGKIGQIQESIRINEEKIKIIEEQAIQTKKKIEHLDQKIMGKDKETEEALNHLEMDRASYYLRFQNVEEDKEENLALVMAGIIAELLQREKNEIINELDDVYRVFTSYARRHRLPREVHIRFVRRQVKDIIYKISRDEEIRYKGKEIIVLKQVPHRIREQRKEYRFLTNYLNRKNIPFRWIMPMGISIMWKEKRMRIDTPLKAQRFYEQIGGTEDETGSRDDLDSSSQEELQQEVKDKRRGREKEKRQEITVREWGGAKTRRQARLEER</sequence>
<reference evidence="3" key="1">
    <citation type="submission" date="2017-07" db="EMBL/GenBank/DDBJ databases">
        <authorList>
            <person name="Mikheyev A."/>
            <person name="Grau M."/>
        </authorList>
    </citation>
    <scope>NUCLEOTIDE SEQUENCE</scope>
    <source>
        <tissue evidence="3">Venom_gland</tissue>
    </source>
</reference>
<dbReference type="EMBL" id="IACL01004488">
    <property type="protein sequence ID" value="LAA99680.1"/>
    <property type="molecule type" value="Transcribed_RNA"/>
</dbReference>
<evidence type="ECO:0008006" key="4">
    <source>
        <dbReference type="Google" id="ProtNLM"/>
    </source>
</evidence>
<feature type="coiled-coil region" evidence="1">
    <location>
        <begin position="5"/>
        <end position="46"/>
    </location>
</feature>
<dbReference type="Gene3D" id="3.30.70.1820">
    <property type="entry name" value="L1 transposable element, RRM domain"/>
    <property type="match status" value="1"/>
</dbReference>
<dbReference type="AlphaFoldDB" id="A0A2D4JTC3"/>
<keyword evidence="1" id="KW-0175">Coiled coil</keyword>